<feature type="region of interest" description="Disordered" evidence="7">
    <location>
        <begin position="1"/>
        <end position="49"/>
    </location>
</feature>
<feature type="domain" description="Cyclic nucleotide-binding" evidence="8">
    <location>
        <begin position="285"/>
        <end position="312"/>
    </location>
</feature>
<evidence type="ECO:0000256" key="3">
    <source>
        <dbReference type="ARBA" id="ARBA00022566"/>
    </source>
</evidence>
<evidence type="ECO:0000313" key="9">
    <source>
        <dbReference type="EMBL" id="GMT07708.1"/>
    </source>
</evidence>
<feature type="domain" description="Cyclic nucleotide-binding" evidence="8">
    <location>
        <begin position="222"/>
        <end position="265"/>
    </location>
</feature>
<proteinExistence type="inferred from homology"/>
<protein>
    <recommendedName>
        <fullName evidence="8">Cyclic nucleotide-binding domain-containing protein</fullName>
    </recommendedName>
</protein>
<dbReference type="Proteomes" id="UP001432027">
    <property type="component" value="Unassembled WGS sequence"/>
</dbReference>
<dbReference type="InterPro" id="IPR018488">
    <property type="entry name" value="cNMP-bd_CS"/>
</dbReference>
<evidence type="ECO:0000256" key="6">
    <source>
        <dbReference type="ARBA" id="ARBA00023149"/>
    </source>
</evidence>
<dbReference type="PRINTS" id="PR00103">
    <property type="entry name" value="CAMPKINASE"/>
</dbReference>
<accession>A0AAV5UMZ4</accession>
<dbReference type="InterPro" id="IPR014710">
    <property type="entry name" value="RmlC-like_jellyroll"/>
</dbReference>
<evidence type="ECO:0000256" key="1">
    <source>
        <dbReference type="ARBA" id="ARBA00005753"/>
    </source>
</evidence>
<dbReference type="Pfam" id="PF00027">
    <property type="entry name" value="cNMP_binding"/>
    <property type="match status" value="1"/>
</dbReference>
<evidence type="ECO:0000256" key="5">
    <source>
        <dbReference type="ARBA" id="ARBA00022741"/>
    </source>
</evidence>
<dbReference type="GO" id="GO:0007611">
    <property type="term" value="P:learning or memory"/>
    <property type="evidence" value="ECO:0007669"/>
    <property type="project" value="UniProtKB-ARBA"/>
</dbReference>
<dbReference type="SUPFAM" id="SSF51206">
    <property type="entry name" value="cAMP-binding domain-like"/>
    <property type="match status" value="2"/>
</dbReference>
<dbReference type="GO" id="GO:0005829">
    <property type="term" value="C:cytosol"/>
    <property type="evidence" value="ECO:0007669"/>
    <property type="project" value="TreeGrafter"/>
</dbReference>
<organism evidence="9 10">
    <name type="scientific">Pristionchus entomophagus</name>
    <dbReference type="NCBI Taxonomy" id="358040"/>
    <lineage>
        <taxon>Eukaryota</taxon>
        <taxon>Metazoa</taxon>
        <taxon>Ecdysozoa</taxon>
        <taxon>Nematoda</taxon>
        <taxon>Chromadorea</taxon>
        <taxon>Rhabditida</taxon>
        <taxon>Rhabditina</taxon>
        <taxon>Diplogasteromorpha</taxon>
        <taxon>Diplogasteroidea</taxon>
        <taxon>Neodiplogasteridae</taxon>
        <taxon>Pristionchus</taxon>
    </lineage>
</organism>
<dbReference type="InterPro" id="IPR018490">
    <property type="entry name" value="cNMP-bd_dom_sf"/>
</dbReference>
<evidence type="ECO:0000256" key="2">
    <source>
        <dbReference type="ARBA" id="ARBA00022553"/>
    </source>
</evidence>
<dbReference type="PROSITE" id="PS00888">
    <property type="entry name" value="CNMP_BINDING_1"/>
    <property type="match status" value="2"/>
</dbReference>
<dbReference type="AlphaFoldDB" id="A0AAV5UMZ4"/>
<dbReference type="GO" id="GO:0034236">
    <property type="term" value="F:protein kinase A catalytic subunit binding"/>
    <property type="evidence" value="ECO:0007669"/>
    <property type="project" value="TreeGrafter"/>
</dbReference>
<feature type="compositionally biased region" description="Low complexity" evidence="7">
    <location>
        <begin position="21"/>
        <end position="49"/>
    </location>
</feature>
<sequence>MGQHLSSARRRRTSVGGAGTGPAAPADSAGTGGPPSSKSADPVSASSSARAVRLPHFLRSALSWLCCGGEQPSGRRGTAVVAPAAAAAAADEDEEDPPPPSASPPPRHHTAAASSPTPPLVPPSASAQSTTAVASSPDHNSPPPAEMPHVISVWLTDMGRRTDPQDDDDTMIEPPKQPTRRRAGVSSEVIAPDSNEEYEKVVIPKDDDTRRSLEAAMCKNLLFMHLDIDEKKTIFDAMFSVHKKAGETIIEQGEEGDNFYVIEKGNSPSSTALLVPPLSSPSPTAIDRISYRRILMGSTTKKRKMYDEFLSKVQILADLDKWERANVADALERCDFEPGTHIVEQGQPGDEFFIILEGEANVLQKRSDDAAFENVGHLGPSDYFGEIALLLDRPRAATVVAKSPLKCVKLDRNRFERVMGPVREILKRDVSNYNSYVKLMT</sequence>
<feature type="compositionally biased region" description="Low complexity" evidence="7">
    <location>
        <begin position="78"/>
        <end position="89"/>
    </location>
</feature>
<dbReference type="SMART" id="SM00100">
    <property type="entry name" value="cNMP"/>
    <property type="match status" value="2"/>
</dbReference>
<name>A0AAV5UMZ4_9BILA</name>
<keyword evidence="4" id="KW-0677">Repeat</keyword>
<keyword evidence="5" id="KW-0547">Nucleotide-binding</keyword>
<comment type="caution">
    <text evidence="9">The sequence shown here is derived from an EMBL/GenBank/DDBJ whole genome shotgun (WGS) entry which is preliminary data.</text>
</comment>
<evidence type="ECO:0000256" key="4">
    <source>
        <dbReference type="ARBA" id="ARBA00022737"/>
    </source>
</evidence>
<keyword evidence="10" id="KW-1185">Reference proteome</keyword>
<dbReference type="FunFam" id="2.60.120.10:FF:000006">
    <property type="entry name" value="cAMP-dependent protein kinase type I-alpha regulatory subunit"/>
    <property type="match status" value="1"/>
</dbReference>
<feature type="region of interest" description="Disordered" evidence="7">
    <location>
        <begin position="70"/>
        <end position="147"/>
    </location>
</feature>
<dbReference type="GO" id="GO:0030552">
    <property type="term" value="F:cAMP binding"/>
    <property type="evidence" value="ECO:0007669"/>
    <property type="project" value="UniProtKB-KW"/>
</dbReference>
<dbReference type="PROSITE" id="PS00889">
    <property type="entry name" value="CNMP_BINDING_2"/>
    <property type="match status" value="1"/>
</dbReference>
<dbReference type="InterPro" id="IPR050503">
    <property type="entry name" value="cAMP-dep_PK_reg_su-like"/>
</dbReference>
<keyword evidence="2" id="KW-0597">Phosphoprotein</keyword>
<keyword evidence="6" id="KW-0114">cAMP</keyword>
<evidence type="ECO:0000256" key="7">
    <source>
        <dbReference type="SAM" id="MobiDB-lite"/>
    </source>
</evidence>
<dbReference type="GO" id="GO:0004862">
    <property type="term" value="F:cAMP-dependent protein kinase inhibitor activity"/>
    <property type="evidence" value="ECO:0007669"/>
    <property type="project" value="TreeGrafter"/>
</dbReference>
<feature type="compositionally biased region" description="Low complexity" evidence="7">
    <location>
        <begin position="123"/>
        <end position="137"/>
    </location>
</feature>
<reference evidence="9" key="1">
    <citation type="submission" date="2023-10" db="EMBL/GenBank/DDBJ databases">
        <title>Genome assembly of Pristionchus species.</title>
        <authorList>
            <person name="Yoshida K."/>
            <person name="Sommer R.J."/>
        </authorList>
    </citation>
    <scope>NUCLEOTIDE SEQUENCE</scope>
    <source>
        <strain evidence="9">RS0144</strain>
    </source>
</reference>
<dbReference type="EMBL" id="BTSX01000006">
    <property type="protein sequence ID" value="GMT07708.1"/>
    <property type="molecule type" value="Genomic_DNA"/>
</dbReference>
<evidence type="ECO:0000313" key="10">
    <source>
        <dbReference type="Proteomes" id="UP001432027"/>
    </source>
</evidence>
<gene>
    <name evidence="9" type="ORF">PENTCL1PPCAC_29882</name>
</gene>
<comment type="similarity">
    <text evidence="1">Belongs to the cAMP-dependent kinase regulatory chain family.</text>
</comment>
<keyword evidence="3" id="KW-0116">cAMP-binding</keyword>
<dbReference type="InterPro" id="IPR000595">
    <property type="entry name" value="cNMP-bd_dom"/>
</dbReference>
<feature type="domain" description="Cyclic nucleotide-binding" evidence="8">
    <location>
        <begin position="315"/>
        <end position="436"/>
    </location>
</feature>
<dbReference type="GO" id="GO:0005952">
    <property type="term" value="C:cAMP-dependent protein kinase complex"/>
    <property type="evidence" value="ECO:0007669"/>
    <property type="project" value="InterPro"/>
</dbReference>
<dbReference type="PROSITE" id="PS50042">
    <property type="entry name" value="CNMP_BINDING_3"/>
    <property type="match status" value="3"/>
</dbReference>
<feature type="region of interest" description="Disordered" evidence="7">
    <location>
        <begin position="159"/>
        <end position="186"/>
    </location>
</feature>
<dbReference type="Gene3D" id="2.60.120.10">
    <property type="entry name" value="Jelly Rolls"/>
    <property type="match status" value="2"/>
</dbReference>
<evidence type="ECO:0000259" key="8">
    <source>
        <dbReference type="PROSITE" id="PS50042"/>
    </source>
</evidence>
<dbReference type="PANTHER" id="PTHR11635">
    <property type="entry name" value="CAMP-DEPENDENT PROTEIN KINASE REGULATORY CHAIN"/>
    <property type="match status" value="1"/>
</dbReference>
<dbReference type="PANTHER" id="PTHR11635:SF152">
    <property type="entry name" value="CAMP-DEPENDENT PROTEIN KINASE TYPE I REGULATORY SUBUNIT-RELATED"/>
    <property type="match status" value="1"/>
</dbReference>
<dbReference type="CDD" id="cd00038">
    <property type="entry name" value="CAP_ED"/>
    <property type="match status" value="1"/>
</dbReference>